<dbReference type="GO" id="GO:0003676">
    <property type="term" value="F:nucleic acid binding"/>
    <property type="evidence" value="ECO:0007669"/>
    <property type="project" value="InterPro"/>
</dbReference>
<proteinExistence type="predicted"/>
<sequence length="75" mass="8848">MKDFESPVMMEDGAPIHRSKVPKNWREEHGIHKTVWPAQSPDLNPIENWWMQMKSSIQKKHRPSMDLQALKTVVQ</sequence>
<accession>A0A0B7N315</accession>
<dbReference type="Proteomes" id="UP000054107">
    <property type="component" value="Unassembled WGS sequence"/>
</dbReference>
<name>A0A0B7N315_9FUNG</name>
<dbReference type="EMBL" id="LN721622">
    <property type="protein sequence ID" value="CEP09464.1"/>
    <property type="molecule type" value="Genomic_DNA"/>
</dbReference>
<dbReference type="InterPro" id="IPR038717">
    <property type="entry name" value="Tc1-like_DDE_dom"/>
</dbReference>
<feature type="domain" description="Tc1-like transposase DDE" evidence="1">
    <location>
        <begin position="6"/>
        <end position="69"/>
    </location>
</feature>
<evidence type="ECO:0000313" key="3">
    <source>
        <dbReference type="Proteomes" id="UP000054107"/>
    </source>
</evidence>
<dbReference type="AlphaFoldDB" id="A0A0B7N315"/>
<evidence type="ECO:0000259" key="1">
    <source>
        <dbReference type="Pfam" id="PF13358"/>
    </source>
</evidence>
<gene>
    <name evidence="2" type="primary">PARPA_02958.1 scaffold 5990</name>
</gene>
<protein>
    <recommendedName>
        <fullName evidence="1">Tc1-like transposase DDE domain-containing protein</fullName>
    </recommendedName>
</protein>
<keyword evidence="3" id="KW-1185">Reference proteome</keyword>
<dbReference type="OrthoDB" id="2442720at2759"/>
<dbReference type="InterPro" id="IPR036397">
    <property type="entry name" value="RNaseH_sf"/>
</dbReference>
<reference evidence="2 3" key="1">
    <citation type="submission" date="2014-09" db="EMBL/GenBank/DDBJ databases">
        <authorList>
            <person name="Ellenberger Sabrina"/>
        </authorList>
    </citation>
    <scope>NUCLEOTIDE SEQUENCE [LARGE SCALE GENOMIC DNA]</scope>
    <source>
        <strain evidence="2 3">CBS 412.66</strain>
    </source>
</reference>
<dbReference type="Pfam" id="PF13358">
    <property type="entry name" value="DDE_3"/>
    <property type="match status" value="1"/>
</dbReference>
<organism evidence="2 3">
    <name type="scientific">Parasitella parasitica</name>
    <dbReference type="NCBI Taxonomy" id="35722"/>
    <lineage>
        <taxon>Eukaryota</taxon>
        <taxon>Fungi</taxon>
        <taxon>Fungi incertae sedis</taxon>
        <taxon>Mucoromycota</taxon>
        <taxon>Mucoromycotina</taxon>
        <taxon>Mucoromycetes</taxon>
        <taxon>Mucorales</taxon>
        <taxon>Mucorineae</taxon>
        <taxon>Mucoraceae</taxon>
        <taxon>Parasitella</taxon>
    </lineage>
</organism>
<evidence type="ECO:0000313" key="2">
    <source>
        <dbReference type="EMBL" id="CEP09464.1"/>
    </source>
</evidence>
<dbReference type="STRING" id="35722.A0A0B7N315"/>
<dbReference type="Gene3D" id="3.30.420.10">
    <property type="entry name" value="Ribonuclease H-like superfamily/Ribonuclease H"/>
    <property type="match status" value="1"/>
</dbReference>